<sequence length="233" mass="25425">MNSPMTFNWNAESAELAKKAGASNGINETGAYEGVITSAVYTFGKDGSQSQALELNFESNGAKANYIRINYQGKEGQQTFGMGLVSAIMWAAKIKQAQPQQVQTLEGTEWQCPALVGTKVGLFLQKVLRTKDDGSDTYRFELRHVFQVGTRKTYAEHSENAPAEAIAALEASMKDKDERTNNGGQQFSGNRSGTHGANPYAQNGGVQQSRLQQAAHQHNVQTQAPQFDDDIPF</sequence>
<dbReference type="EMBL" id="UIGI01000001">
    <property type="protein sequence ID" value="SUW63439.1"/>
    <property type="molecule type" value="Genomic_DNA"/>
</dbReference>
<feature type="compositionally biased region" description="Polar residues" evidence="1">
    <location>
        <begin position="181"/>
        <end position="225"/>
    </location>
</feature>
<dbReference type="Proteomes" id="UP000255528">
    <property type="component" value="Unassembled WGS sequence"/>
</dbReference>
<evidence type="ECO:0000313" key="3">
    <source>
        <dbReference type="Proteomes" id="UP000255528"/>
    </source>
</evidence>
<organism evidence="2 3">
    <name type="scientific">Buttiauxella agrestis</name>
    <dbReference type="NCBI Taxonomy" id="82977"/>
    <lineage>
        <taxon>Bacteria</taxon>
        <taxon>Pseudomonadati</taxon>
        <taxon>Pseudomonadota</taxon>
        <taxon>Gammaproteobacteria</taxon>
        <taxon>Enterobacterales</taxon>
        <taxon>Enterobacteriaceae</taxon>
        <taxon>Buttiauxella</taxon>
    </lineage>
</organism>
<evidence type="ECO:0000256" key="1">
    <source>
        <dbReference type="SAM" id="MobiDB-lite"/>
    </source>
</evidence>
<proteinExistence type="predicted"/>
<dbReference type="AlphaFoldDB" id="A0A381C7Y8"/>
<accession>A0A381C7Y8</accession>
<name>A0A381C7Y8_9ENTR</name>
<gene>
    <name evidence="2" type="ORF">NCTC12119_01929</name>
</gene>
<dbReference type="RefSeq" id="WP_115628167.1">
    <property type="nucleotide sequence ID" value="NZ_UIGI01000001.1"/>
</dbReference>
<feature type="region of interest" description="Disordered" evidence="1">
    <location>
        <begin position="175"/>
        <end position="233"/>
    </location>
</feature>
<protein>
    <submittedName>
        <fullName evidence="2">Uncharacterized protein</fullName>
    </submittedName>
</protein>
<evidence type="ECO:0000313" key="2">
    <source>
        <dbReference type="EMBL" id="SUW63439.1"/>
    </source>
</evidence>
<reference evidence="2 3" key="1">
    <citation type="submission" date="2018-06" db="EMBL/GenBank/DDBJ databases">
        <authorList>
            <consortium name="Pathogen Informatics"/>
            <person name="Doyle S."/>
        </authorList>
    </citation>
    <scope>NUCLEOTIDE SEQUENCE [LARGE SCALE GENOMIC DNA]</scope>
    <source>
        <strain evidence="2 3">NCTC12119</strain>
    </source>
</reference>